<reference evidence="2 3" key="1">
    <citation type="submission" date="2018-04" db="EMBL/GenBank/DDBJ databases">
        <title>Genomic Encyclopedia of Archaeal and Bacterial Type Strains, Phase II (KMG-II): from individual species to whole genera.</title>
        <authorList>
            <person name="Goeker M."/>
        </authorList>
    </citation>
    <scope>NUCLEOTIDE SEQUENCE [LARGE SCALE GENOMIC DNA]</scope>
    <source>
        <strain evidence="2 3">DSM 26809</strain>
    </source>
</reference>
<sequence>MDYFYIAYFALVNLIIYLRLNRQKVIGKNVFGFFIIIVLIFSGLHFTGISILMGWRYYWPLIFMQMAPVLANFWFRYIVLNKIERLNIAAYGGLKNIKKVFSIFFLHLTYIMVFWVQCSLILDPIK</sequence>
<evidence type="ECO:0000313" key="2">
    <source>
        <dbReference type="EMBL" id="PTQ92453.1"/>
    </source>
</evidence>
<protein>
    <submittedName>
        <fullName evidence="2">Uncharacterized protein</fullName>
    </submittedName>
</protein>
<feature type="transmembrane region" description="Helical" evidence="1">
    <location>
        <begin position="100"/>
        <end position="122"/>
    </location>
</feature>
<comment type="caution">
    <text evidence="2">The sequence shown here is derived from an EMBL/GenBank/DDBJ whole genome shotgun (WGS) entry which is preliminary data.</text>
</comment>
<dbReference type="AlphaFoldDB" id="A0A2T5J4L6"/>
<organism evidence="2 3">
    <name type="scientific">Mucilaginibacter yixingensis</name>
    <dbReference type="NCBI Taxonomy" id="1295612"/>
    <lineage>
        <taxon>Bacteria</taxon>
        <taxon>Pseudomonadati</taxon>
        <taxon>Bacteroidota</taxon>
        <taxon>Sphingobacteriia</taxon>
        <taxon>Sphingobacteriales</taxon>
        <taxon>Sphingobacteriaceae</taxon>
        <taxon>Mucilaginibacter</taxon>
    </lineage>
</organism>
<keyword evidence="3" id="KW-1185">Reference proteome</keyword>
<keyword evidence="1" id="KW-0812">Transmembrane</keyword>
<evidence type="ECO:0000313" key="3">
    <source>
        <dbReference type="Proteomes" id="UP000244168"/>
    </source>
</evidence>
<feature type="transmembrane region" description="Helical" evidence="1">
    <location>
        <begin position="6"/>
        <end position="21"/>
    </location>
</feature>
<gene>
    <name evidence="2" type="ORF">C8P68_11253</name>
</gene>
<feature type="transmembrane region" description="Helical" evidence="1">
    <location>
        <begin position="30"/>
        <end position="51"/>
    </location>
</feature>
<accession>A0A2T5J4L6</accession>
<feature type="transmembrane region" description="Helical" evidence="1">
    <location>
        <begin position="57"/>
        <end position="79"/>
    </location>
</feature>
<keyword evidence="1" id="KW-0472">Membrane</keyword>
<dbReference type="Proteomes" id="UP000244168">
    <property type="component" value="Unassembled WGS sequence"/>
</dbReference>
<dbReference type="EMBL" id="QAOQ01000012">
    <property type="protein sequence ID" value="PTQ92453.1"/>
    <property type="molecule type" value="Genomic_DNA"/>
</dbReference>
<name>A0A2T5J4L6_9SPHI</name>
<evidence type="ECO:0000256" key="1">
    <source>
        <dbReference type="SAM" id="Phobius"/>
    </source>
</evidence>
<proteinExistence type="predicted"/>
<keyword evidence="1" id="KW-1133">Transmembrane helix</keyword>